<dbReference type="PANTHER" id="PTHR23546:SF1">
    <property type="entry name" value="MEMBRANE PROTEIN"/>
    <property type="match status" value="1"/>
</dbReference>
<keyword evidence="7" id="KW-1185">Reference proteome</keyword>
<comment type="caution">
    <text evidence="6">The sequence shown here is derived from an EMBL/GenBank/DDBJ whole genome shotgun (WGS) entry which is preliminary data.</text>
</comment>
<dbReference type="PRINTS" id="PR01035">
    <property type="entry name" value="TCRTETA"/>
</dbReference>
<evidence type="ECO:0000256" key="1">
    <source>
        <dbReference type="ARBA" id="ARBA00004141"/>
    </source>
</evidence>
<organism evidence="6 7">
    <name type="scientific">Solilutibacter pythonis</name>
    <dbReference type="NCBI Taxonomy" id="2483112"/>
    <lineage>
        <taxon>Bacteria</taxon>
        <taxon>Pseudomonadati</taxon>
        <taxon>Pseudomonadota</taxon>
        <taxon>Gammaproteobacteria</taxon>
        <taxon>Lysobacterales</taxon>
        <taxon>Lysobacteraceae</taxon>
        <taxon>Solilutibacter</taxon>
    </lineage>
</organism>
<feature type="transmembrane region" description="Helical" evidence="5">
    <location>
        <begin position="181"/>
        <end position="199"/>
    </location>
</feature>
<dbReference type="PANTHER" id="PTHR23546">
    <property type="entry name" value="TRANSPORT PROTEIN"/>
    <property type="match status" value="1"/>
</dbReference>
<name>A0A3M2HT05_9GAMM</name>
<evidence type="ECO:0000313" key="7">
    <source>
        <dbReference type="Proteomes" id="UP000275012"/>
    </source>
</evidence>
<evidence type="ECO:0000256" key="3">
    <source>
        <dbReference type="ARBA" id="ARBA00022989"/>
    </source>
</evidence>
<feature type="transmembrane region" description="Helical" evidence="5">
    <location>
        <begin position="154"/>
        <end position="175"/>
    </location>
</feature>
<dbReference type="OrthoDB" id="65739at2"/>
<feature type="transmembrane region" description="Helical" evidence="5">
    <location>
        <begin position="47"/>
        <end position="69"/>
    </location>
</feature>
<feature type="transmembrane region" description="Helical" evidence="5">
    <location>
        <begin position="293"/>
        <end position="313"/>
    </location>
</feature>
<evidence type="ECO:0000256" key="5">
    <source>
        <dbReference type="SAM" id="Phobius"/>
    </source>
</evidence>
<dbReference type="InterPro" id="IPR011701">
    <property type="entry name" value="MFS"/>
</dbReference>
<feature type="transmembrane region" description="Helical" evidence="5">
    <location>
        <begin position="352"/>
        <end position="373"/>
    </location>
</feature>
<accession>A0A3M2HT05</accession>
<keyword evidence="4 5" id="KW-0472">Membrane</keyword>
<dbReference type="Gene3D" id="1.20.1250.20">
    <property type="entry name" value="MFS general substrate transporter like domains"/>
    <property type="match status" value="1"/>
</dbReference>
<feature type="transmembrane region" description="Helical" evidence="5">
    <location>
        <begin position="227"/>
        <end position="250"/>
    </location>
</feature>
<dbReference type="Pfam" id="PF07690">
    <property type="entry name" value="MFS_1"/>
    <property type="match status" value="1"/>
</dbReference>
<feature type="transmembrane region" description="Helical" evidence="5">
    <location>
        <begin position="262"/>
        <end position="281"/>
    </location>
</feature>
<feature type="transmembrane region" description="Helical" evidence="5">
    <location>
        <begin position="20"/>
        <end position="41"/>
    </location>
</feature>
<dbReference type="InterPro" id="IPR036259">
    <property type="entry name" value="MFS_trans_sf"/>
</dbReference>
<evidence type="ECO:0000256" key="4">
    <source>
        <dbReference type="ARBA" id="ARBA00023136"/>
    </source>
</evidence>
<reference evidence="6 7" key="1">
    <citation type="submission" date="2018-10" db="EMBL/GenBank/DDBJ databases">
        <title>Proposal of Lysobacter pythonis sp. nov. isolated from royal pythons (Python regius).</title>
        <authorList>
            <person name="Hans-Juergen B."/>
            <person name="Huptas C."/>
            <person name="Sandra B."/>
            <person name="Igor L."/>
            <person name="Joachim S."/>
            <person name="Siegfried S."/>
            <person name="Mareike W."/>
            <person name="Peter K."/>
        </authorList>
    </citation>
    <scope>NUCLEOTIDE SEQUENCE [LARGE SCALE GENOMIC DNA]</scope>
    <source>
        <strain evidence="6 7">4284/11</strain>
    </source>
</reference>
<dbReference type="GO" id="GO:0022857">
    <property type="term" value="F:transmembrane transporter activity"/>
    <property type="evidence" value="ECO:0007669"/>
    <property type="project" value="InterPro"/>
</dbReference>
<protein>
    <submittedName>
        <fullName evidence="6">MFS transporter</fullName>
    </submittedName>
</protein>
<comment type="subcellular location">
    <subcellularLocation>
        <location evidence="1">Membrane</location>
        <topology evidence="1">Multi-pass membrane protein</topology>
    </subcellularLocation>
</comment>
<feature type="transmembrane region" description="Helical" evidence="5">
    <location>
        <begin position="319"/>
        <end position="340"/>
    </location>
</feature>
<evidence type="ECO:0000313" key="6">
    <source>
        <dbReference type="EMBL" id="RMH90800.1"/>
    </source>
</evidence>
<dbReference type="GO" id="GO:0016020">
    <property type="term" value="C:membrane"/>
    <property type="evidence" value="ECO:0007669"/>
    <property type="project" value="UniProtKB-SubCell"/>
</dbReference>
<dbReference type="SUPFAM" id="SSF103473">
    <property type="entry name" value="MFS general substrate transporter"/>
    <property type="match status" value="1"/>
</dbReference>
<sequence>MNPEASALGNPMNDMRPLLLVNLICMAAIYAFVALASPLAHLLNLKAWHIGMLFGVVGLIWIGLAGAWGQVADRRGRVTTLRISMIGFTLAYLALAAYAWWALRQTPHATPAATLSLAVMLLTRGVMGGFYAGIPVAAMAWVADRTAHTERAPAMARLGAAGAIGMVLSPPLAGWVGRHDIALSLAVFALLPLFALPLLSRLKESRQPAAATQMARMNPGDRRIRRAWLATFAMYGSVIIANICLGFFLIDRLRVEARDSAAWVGAALGCAGLALIVAQTLVSRRPDVTPARWLRWGTLLGAAGFGSVLLFAHPLSICLGYFIAGFGLGMAFPATSALAANAVEAHEQGACAGAISVAQGLSMVVAPVIGTLVYQWREWAPFALIALVLVAVSLGRAPPSLPAHTDRR</sequence>
<gene>
    <name evidence="6" type="ORF">EBB59_09760</name>
</gene>
<proteinExistence type="predicted"/>
<keyword evidence="3 5" id="KW-1133">Transmembrane helix</keyword>
<dbReference type="AlphaFoldDB" id="A0A3M2HT05"/>
<dbReference type="InterPro" id="IPR001958">
    <property type="entry name" value="Tet-R_TetA/multi-R_MdtG-like"/>
</dbReference>
<evidence type="ECO:0000256" key="2">
    <source>
        <dbReference type="ARBA" id="ARBA00022692"/>
    </source>
</evidence>
<dbReference type="Proteomes" id="UP000275012">
    <property type="component" value="Unassembled WGS sequence"/>
</dbReference>
<feature type="transmembrane region" description="Helical" evidence="5">
    <location>
        <begin position="121"/>
        <end position="142"/>
    </location>
</feature>
<dbReference type="EMBL" id="RFLY01000014">
    <property type="protein sequence ID" value="RMH90800.1"/>
    <property type="molecule type" value="Genomic_DNA"/>
</dbReference>
<feature type="transmembrane region" description="Helical" evidence="5">
    <location>
        <begin position="379"/>
        <end position="398"/>
    </location>
</feature>
<feature type="transmembrane region" description="Helical" evidence="5">
    <location>
        <begin position="81"/>
        <end position="101"/>
    </location>
</feature>
<keyword evidence="2 5" id="KW-0812">Transmembrane</keyword>